<dbReference type="InterPro" id="IPR029045">
    <property type="entry name" value="ClpP/crotonase-like_dom_sf"/>
</dbReference>
<dbReference type="Gene3D" id="3.90.226.10">
    <property type="entry name" value="2-enoyl-CoA Hydratase, Chain A, domain 1"/>
    <property type="match status" value="1"/>
</dbReference>
<dbReference type="EMBL" id="JBEZNA010000009">
    <property type="protein sequence ID" value="MEU9576884.1"/>
    <property type="molecule type" value="Genomic_DNA"/>
</dbReference>
<dbReference type="InterPro" id="IPR001753">
    <property type="entry name" value="Enoyl-CoA_hydra/iso"/>
</dbReference>
<dbReference type="InterPro" id="IPR051683">
    <property type="entry name" value="Enoyl-CoA_Hydratase/Isomerase"/>
</dbReference>
<dbReference type="InterPro" id="IPR018376">
    <property type="entry name" value="Enoyl-CoA_hyd/isom_CS"/>
</dbReference>
<dbReference type="Pfam" id="PF00378">
    <property type="entry name" value="ECH_1"/>
    <property type="match status" value="1"/>
</dbReference>
<reference evidence="3 4" key="1">
    <citation type="submission" date="2024-06" db="EMBL/GenBank/DDBJ databases">
        <title>The Natural Products Discovery Center: Release of the First 8490 Sequenced Strains for Exploring Actinobacteria Biosynthetic Diversity.</title>
        <authorList>
            <person name="Kalkreuter E."/>
            <person name="Kautsar S.A."/>
            <person name="Yang D."/>
            <person name="Bader C.D."/>
            <person name="Teijaro C.N."/>
            <person name="Fluegel L."/>
            <person name="Davis C.M."/>
            <person name="Simpson J.R."/>
            <person name="Lauterbach L."/>
            <person name="Steele A.D."/>
            <person name="Gui C."/>
            <person name="Meng S."/>
            <person name="Li G."/>
            <person name="Viehrig K."/>
            <person name="Ye F."/>
            <person name="Su P."/>
            <person name="Kiefer A.F."/>
            <person name="Nichols A."/>
            <person name="Cepeda A.J."/>
            <person name="Yan W."/>
            <person name="Fan B."/>
            <person name="Jiang Y."/>
            <person name="Adhikari A."/>
            <person name="Zheng C.-J."/>
            <person name="Schuster L."/>
            <person name="Cowan T.M."/>
            <person name="Smanski M.J."/>
            <person name="Chevrette M.G."/>
            <person name="De Carvalho L.P.S."/>
            <person name="Shen B."/>
        </authorList>
    </citation>
    <scope>NUCLEOTIDE SEQUENCE [LARGE SCALE GENOMIC DNA]</scope>
    <source>
        <strain evidence="3 4">NPDC048117</strain>
    </source>
</reference>
<dbReference type="PANTHER" id="PTHR42964:SF1">
    <property type="entry name" value="POLYKETIDE BIOSYNTHESIS ENOYL-COA HYDRATASE PKSH-RELATED"/>
    <property type="match status" value="1"/>
</dbReference>
<sequence>MTSTPKTLRVRRDGDVLHIELNMPEQGNAVTEAMLDDLLEVLEGQEPSVRVVVLSAVGDDFCLGGDREEFAEQLRRDPGGAGIRTSGDKARRVCAALSRNPAVTVAKVRGRAVGAGFALALACDLRIGTPDATFRLPEIALGLPVAWGGLLPRLLDEVGTARVREMVLTGRPVGAREALEWSVLQRVAPEDELEAAVDAWVRPVLRRPRGGLRMTKALLEAHGTATRMADASVLDGELMAAALVAAQWGDRR</sequence>
<name>A0ABV3EL15_9ACTN</name>
<dbReference type="Proteomes" id="UP001551584">
    <property type="component" value="Unassembled WGS sequence"/>
</dbReference>
<evidence type="ECO:0000313" key="4">
    <source>
        <dbReference type="Proteomes" id="UP001551584"/>
    </source>
</evidence>
<evidence type="ECO:0000256" key="1">
    <source>
        <dbReference type="ARBA" id="ARBA00005254"/>
    </source>
</evidence>
<comment type="similarity">
    <text evidence="1 2">Belongs to the enoyl-CoA hydratase/isomerase family.</text>
</comment>
<comment type="caution">
    <text evidence="3">The sequence shown here is derived from an EMBL/GenBank/DDBJ whole genome shotgun (WGS) entry which is preliminary data.</text>
</comment>
<gene>
    <name evidence="3" type="ORF">AB0D95_06340</name>
</gene>
<dbReference type="CDD" id="cd06558">
    <property type="entry name" value="crotonase-like"/>
    <property type="match status" value="1"/>
</dbReference>
<dbReference type="PROSITE" id="PS00166">
    <property type="entry name" value="ENOYL_COA_HYDRATASE"/>
    <property type="match status" value="1"/>
</dbReference>
<dbReference type="PANTHER" id="PTHR42964">
    <property type="entry name" value="ENOYL-COA HYDRATASE"/>
    <property type="match status" value="1"/>
</dbReference>
<protein>
    <submittedName>
        <fullName evidence="3">Enoyl-CoA hydratase/isomerase family protein</fullName>
    </submittedName>
</protein>
<proteinExistence type="inferred from homology"/>
<organism evidence="3 4">
    <name type="scientific">Streptomyces chilikensis</name>
    <dbReference type="NCBI Taxonomy" id="1194079"/>
    <lineage>
        <taxon>Bacteria</taxon>
        <taxon>Bacillati</taxon>
        <taxon>Actinomycetota</taxon>
        <taxon>Actinomycetes</taxon>
        <taxon>Kitasatosporales</taxon>
        <taxon>Streptomycetaceae</taxon>
        <taxon>Streptomyces</taxon>
    </lineage>
</organism>
<dbReference type="RefSeq" id="WP_359269545.1">
    <property type="nucleotide sequence ID" value="NZ_JBEZNA010000009.1"/>
</dbReference>
<evidence type="ECO:0000313" key="3">
    <source>
        <dbReference type="EMBL" id="MEU9576884.1"/>
    </source>
</evidence>
<accession>A0ABV3EL15</accession>
<evidence type="ECO:0000256" key="2">
    <source>
        <dbReference type="RuleBase" id="RU003707"/>
    </source>
</evidence>
<dbReference type="SUPFAM" id="SSF52096">
    <property type="entry name" value="ClpP/crotonase"/>
    <property type="match status" value="1"/>
</dbReference>
<keyword evidence="4" id="KW-1185">Reference proteome</keyword>